<dbReference type="Gene3D" id="3.30.70.260">
    <property type="match status" value="1"/>
</dbReference>
<dbReference type="NCBIfam" id="TIGR00119">
    <property type="entry name" value="acolac_sm"/>
    <property type="match status" value="1"/>
</dbReference>
<dbReference type="InterPro" id="IPR004789">
    <property type="entry name" value="Acetalactate_synth_ssu"/>
</dbReference>
<evidence type="ECO:0000256" key="4">
    <source>
        <dbReference type="ARBA" id="ARBA00022605"/>
    </source>
</evidence>
<dbReference type="UniPathway" id="UPA00047">
    <property type="reaction ID" value="UER00055"/>
</dbReference>
<name>A0A3G2QY76_9STRA</name>
<comment type="pathway">
    <text evidence="2 6">Amino-acid biosynthesis; L-valine biosynthesis; L-valine from pyruvate: step 1/4.</text>
</comment>
<accession>A0A3G2QY76</accession>
<dbReference type="UniPathway" id="UPA00049">
    <property type="reaction ID" value="UER00059"/>
</dbReference>
<evidence type="ECO:0000256" key="1">
    <source>
        <dbReference type="ARBA" id="ARBA00004974"/>
    </source>
</evidence>
<keyword evidence="5 6" id="KW-0100">Branched-chain amino acid biosynthesis</keyword>
<dbReference type="EC" id="2.2.1.6" evidence="6"/>
<dbReference type="InterPro" id="IPR045865">
    <property type="entry name" value="ACT-like_dom_sf"/>
</dbReference>
<dbReference type="NCBIfam" id="NF008864">
    <property type="entry name" value="PRK11895.1"/>
    <property type="match status" value="1"/>
</dbReference>
<evidence type="ECO:0000259" key="7">
    <source>
        <dbReference type="PROSITE" id="PS51671"/>
    </source>
</evidence>
<comment type="similarity">
    <text evidence="3 6">Belongs to the acetolactate synthase small subunit family.</text>
</comment>
<protein>
    <recommendedName>
        <fullName evidence="6">Acetolactate synthase small subunit</fullName>
        <shortName evidence="6">AHAS</shortName>
        <shortName evidence="6">ALS</shortName>
        <ecNumber evidence="6">2.2.1.6</ecNumber>
    </recommendedName>
    <alternativeName>
        <fullName evidence="6">Acetohydroxy-acid synthase small subunit</fullName>
    </alternativeName>
</protein>
<dbReference type="InterPro" id="IPR019455">
    <property type="entry name" value="Acetolactate_synth_ssu_C"/>
</dbReference>
<dbReference type="PROSITE" id="PS51671">
    <property type="entry name" value="ACT"/>
    <property type="match status" value="1"/>
</dbReference>
<keyword evidence="4 6" id="KW-0028">Amino-acid biosynthesis</keyword>
<dbReference type="CDD" id="cd04878">
    <property type="entry name" value="ACT_AHAS"/>
    <property type="match status" value="1"/>
</dbReference>
<dbReference type="GO" id="GO:0009099">
    <property type="term" value="P:L-valine biosynthetic process"/>
    <property type="evidence" value="ECO:0007669"/>
    <property type="project" value="UniProtKB-UniRule"/>
</dbReference>
<dbReference type="GO" id="GO:1990610">
    <property type="term" value="F:acetolactate synthase regulator activity"/>
    <property type="evidence" value="ECO:0007669"/>
    <property type="project" value="UniProtKB-UniRule"/>
</dbReference>
<dbReference type="Pfam" id="PF22629">
    <property type="entry name" value="ACT_AHAS_ss"/>
    <property type="match status" value="1"/>
</dbReference>
<keyword evidence="8" id="KW-0934">Plastid</keyword>
<evidence type="ECO:0000256" key="3">
    <source>
        <dbReference type="ARBA" id="ARBA00006341"/>
    </source>
</evidence>
<evidence type="ECO:0000256" key="6">
    <source>
        <dbReference type="RuleBase" id="RU368092"/>
    </source>
</evidence>
<dbReference type="GO" id="GO:0009097">
    <property type="term" value="P:isoleucine biosynthetic process"/>
    <property type="evidence" value="ECO:0007669"/>
    <property type="project" value="UniProtKB-UniRule"/>
</dbReference>
<dbReference type="GO" id="GO:0005829">
    <property type="term" value="C:cytosol"/>
    <property type="evidence" value="ECO:0007669"/>
    <property type="project" value="TreeGrafter"/>
</dbReference>
<geneLocation type="plastid" evidence="8"/>
<comment type="subunit">
    <text evidence="6">Dimer of large and small chains.</text>
</comment>
<comment type="function">
    <text evidence="6">Catalyzes the conversion of 2 pyruvate molecules into acetolactate in the first common step of the biosynthetic pathway of the branched-amino acids such as leucine, isoleucine, and valine.</text>
</comment>
<dbReference type="FunFam" id="3.30.70.1150:FF:000001">
    <property type="entry name" value="Acetolactate synthase small subunit"/>
    <property type="match status" value="1"/>
</dbReference>
<sequence length="168" mass="18708">MKKTLAITVFNESGVLTRISALFSSRGFNIESIVVGQSETLGVSRIIIVLPGDEHILEQVIKQLNKLIQVIEVKDVSTTPCVERELMLIKIQSIPTTRSEIIEIAQIFKAKIVDISDISITLEVTGDPGKIATIQQLLKRYVILKIVRTGKISLERELGINTESLKRE</sequence>
<keyword evidence="6" id="KW-0808">Transferase</keyword>
<organism evidence="8">
    <name type="scientific">Synura petersenii</name>
    <dbReference type="NCBI Taxonomy" id="52555"/>
    <lineage>
        <taxon>Eukaryota</taxon>
        <taxon>Sar</taxon>
        <taxon>Stramenopiles</taxon>
        <taxon>Ochrophyta</taxon>
        <taxon>Synurophyceae</taxon>
        <taxon>Synurales</taxon>
        <taxon>Mallomonadaceae</taxon>
        <taxon>Synura</taxon>
    </lineage>
</organism>
<evidence type="ECO:0000313" key="8">
    <source>
        <dbReference type="EMBL" id="AYO28057.1"/>
    </source>
</evidence>
<dbReference type="InterPro" id="IPR027271">
    <property type="entry name" value="Acetolactate_synth/TF_NikR_C"/>
</dbReference>
<dbReference type="InterPro" id="IPR002912">
    <property type="entry name" value="ACT_dom"/>
</dbReference>
<comment type="pathway">
    <text evidence="1 6">Amino-acid biosynthesis; L-isoleucine biosynthesis; L-isoleucine from 2-oxobutanoate: step 1/4.</text>
</comment>
<proteinExistence type="inferred from homology"/>
<evidence type="ECO:0000256" key="5">
    <source>
        <dbReference type="ARBA" id="ARBA00023304"/>
    </source>
</evidence>
<dbReference type="PANTHER" id="PTHR30239">
    <property type="entry name" value="ACETOLACTATE SYNTHASE SMALL SUBUNIT"/>
    <property type="match status" value="1"/>
</dbReference>
<reference evidence="8" key="1">
    <citation type="submission" date="2018-08" db="EMBL/GenBank/DDBJ databases">
        <title>Comparative Plastid Genomics of Synurophyceae: Evolutionary Evidence of Lateral Gene Transfer and Inverted Repeat Dynamics.</title>
        <authorList>
            <person name="Kim J.I."/>
            <person name="Shin H."/>
            <person name="Skaloud P."/>
            <person name="Jung J."/>
            <person name="Yoon H.S."/>
            <person name="Archibald J.M."/>
            <person name="Shin W."/>
        </authorList>
    </citation>
    <scope>NUCLEOTIDE SEQUENCE</scope>
    <source>
        <strain evidence="8">S114.C7</strain>
    </source>
</reference>
<evidence type="ECO:0000256" key="2">
    <source>
        <dbReference type="ARBA" id="ARBA00005025"/>
    </source>
</evidence>
<feature type="domain" description="ACT" evidence="7">
    <location>
        <begin position="4"/>
        <end position="78"/>
    </location>
</feature>
<gene>
    <name evidence="8" type="primary">ilvH</name>
</gene>
<dbReference type="AlphaFoldDB" id="A0A3G2QY76"/>
<dbReference type="GO" id="GO:0003984">
    <property type="term" value="F:acetolactate synthase activity"/>
    <property type="evidence" value="ECO:0007669"/>
    <property type="project" value="UniProtKB-UniRule"/>
</dbReference>
<dbReference type="FunFam" id="3.30.70.260:FF:000001">
    <property type="entry name" value="Acetolactate synthase, small subunit"/>
    <property type="match status" value="1"/>
</dbReference>
<dbReference type="InterPro" id="IPR039557">
    <property type="entry name" value="AHAS_ACT"/>
</dbReference>
<dbReference type="EMBL" id="MH795128">
    <property type="protein sequence ID" value="AYO28057.1"/>
    <property type="molecule type" value="Genomic_DNA"/>
</dbReference>
<dbReference type="Gene3D" id="3.30.70.1150">
    <property type="entry name" value="ACT-like. Chain A, domain 2"/>
    <property type="match status" value="1"/>
</dbReference>
<dbReference type="SUPFAM" id="SSF55021">
    <property type="entry name" value="ACT-like"/>
    <property type="match status" value="2"/>
</dbReference>
<dbReference type="PANTHER" id="PTHR30239:SF0">
    <property type="entry name" value="ACETOLACTATE SYNTHASE SMALL SUBUNIT 1, CHLOROPLASTIC"/>
    <property type="match status" value="1"/>
</dbReference>
<dbReference type="InterPro" id="IPR054480">
    <property type="entry name" value="AHAS_small-like_ACT"/>
</dbReference>
<dbReference type="Pfam" id="PF10369">
    <property type="entry name" value="ALS_ss_C"/>
    <property type="match status" value="1"/>
</dbReference>
<comment type="catalytic activity">
    <reaction evidence="6">
        <text>2 pyruvate + H(+) = (2S)-2-acetolactate + CO2</text>
        <dbReference type="Rhea" id="RHEA:25249"/>
        <dbReference type="ChEBI" id="CHEBI:15361"/>
        <dbReference type="ChEBI" id="CHEBI:15378"/>
        <dbReference type="ChEBI" id="CHEBI:16526"/>
        <dbReference type="ChEBI" id="CHEBI:58476"/>
        <dbReference type="EC" id="2.2.1.6"/>
    </reaction>
</comment>